<accession>A0A8K0HRN9</accession>
<keyword evidence="3" id="KW-0862">Zinc</keyword>
<keyword evidence="2" id="KW-0863">Zinc-finger</keyword>
<dbReference type="Pfam" id="PF00036">
    <property type="entry name" value="EF-hand_1"/>
    <property type="match status" value="1"/>
</dbReference>
<proteinExistence type="predicted"/>
<dbReference type="OrthoDB" id="8785703at2759"/>
<keyword evidence="7" id="KW-1185">Reference proteome</keyword>
<dbReference type="Gene3D" id="3.30.60.90">
    <property type="match status" value="1"/>
</dbReference>
<dbReference type="InterPro" id="IPR002048">
    <property type="entry name" value="EF_hand_dom"/>
</dbReference>
<dbReference type="InterPro" id="IPR011992">
    <property type="entry name" value="EF-hand-dom_pair"/>
</dbReference>
<feature type="domain" description="EF-hand" evidence="5">
    <location>
        <begin position="1"/>
        <end position="24"/>
    </location>
</feature>
<dbReference type="GO" id="GO:0008270">
    <property type="term" value="F:zinc ion binding"/>
    <property type="evidence" value="ECO:0007669"/>
    <property type="project" value="UniProtKB-KW"/>
</dbReference>
<evidence type="ECO:0000256" key="2">
    <source>
        <dbReference type="ARBA" id="ARBA00022771"/>
    </source>
</evidence>
<dbReference type="InterPro" id="IPR018247">
    <property type="entry name" value="EF_Hand_1_Ca_BS"/>
</dbReference>
<dbReference type="SMART" id="SM00054">
    <property type="entry name" value="EFh"/>
    <property type="match status" value="2"/>
</dbReference>
<evidence type="ECO:0000313" key="7">
    <source>
        <dbReference type="Proteomes" id="UP000796880"/>
    </source>
</evidence>
<comment type="caution">
    <text evidence="6">The sequence shown here is derived from an EMBL/GenBank/DDBJ whole genome shotgun (WGS) entry which is preliminary data.</text>
</comment>
<dbReference type="SUPFAM" id="SSF57850">
    <property type="entry name" value="RING/U-box"/>
    <property type="match status" value="2"/>
</dbReference>
<dbReference type="Pfam" id="PF13833">
    <property type="entry name" value="EF-hand_8"/>
    <property type="match status" value="1"/>
</dbReference>
<feature type="domain" description="EF-hand" evidence="5">
    <location>
        <begin position="158"/>
        <end position="193"/>
    </location>
</feature>
<name>A0A8K0HRN9_9ROSA</name>
<evidence type="ECO:0000256" key="4">
    <source>
        <dbReference type="ARBA" id="ARBA00022837"/>
    </source>
</evidence>
<dbReference type="Gene3D" id="1.10.238.10">
    <property type="entry name" value="EF-hand"/>
    <property type="match status" value="2"/>
</dbReference>
<sequence>MDTDGDGRVNDWEFTQFLQQNGYNQINPINKFTELDADCDGYLDFMEVLNFYYNFKTQRPWCDGCQENLYGQYFSCGECLGNDNNSTFDLCSPCYTERRFSHHHNQFVDSFVLLRTKRGLSLGTNKIQCFQILELTNTSMDNQVILAAVAYYNNGSMELKERVWEFFKSVDTNRDGRVSFDEFLHFLHLSGYNRVIDPNIFTLLDVHRNGSLEFSEFLTFYYILKDYHRHVRCSYYGADRPAGLYFTGIDCFYDDKTTFDLCAPCINGKRFSHYHGPDHIFHSYVLVPNKREVSHVSNSNIGQAYQTPLFQAPPNHQQMGFSDHQPINSDGSFQYHVAFFNPVAPPVCLNQVPTTNPEASSGCCCGPNNTELMPAAVAYKPSLSKSDKRLKVAKKTGKAVVHCATVVGAGAAILALF</sequence>
<dbReference type="PROSITE" id="PS00018">
    <property type="entry name" value="EF_HAND_1"/>
    <property type="match status" value="3"/>
</dbReference>
<gene>
    <name evidence="6" type="ORF">FNV43_RR02472</name>
</gene>
<evidence type="ECO:0000313" key="6">
    <source>
        <dbReference type="EMBL" id="KAF3457812.1"/>
    </source>
</evidence>
<feature type="domain" description="EF-hand" evidence="5">
    <location>
        <begin position="32"/>
        <end position="58"/>
    </location>
</feature>
<evidence type="ECO:0000256" key="1">
    <source>
        <dbReference type="ARBA" id="ARBA00022723"/>
    </source>
</evidence>
<dbReference type="InterPro" id="IPR043145">
    <property type="entry name" value="Znf_ZZ_sf"/>
</dbReference>
<keyword evidence="4" id="KW-0106">Calcium</keyword>
<evidence type="ECO:0000256" key="3">
    <source>
        <dbReference type="ARBA" id="ARBA00022833"/>
    </source>
</evidence>
<dbReference type="Proteomes" id="UP000796880">
    <property type="component" value="Unassembled WGS sequence"/>
</dbReference>
<reference evidence="6" key="1">
    <citation type="submission" date="2020-03" db="EMBL/GenBank/DDBJ databases">
        <title>A high-quality chromosome-level genome assembly of a woody plant with both climbing and erect habits, Rhamnella rubrinervis.</title>
        <authorList>
            <person name="Lu Z."/>
            <person name="Yang Y."/>
            <person name="Zhu X."/>
            <person name="Sun Y."/>
        </authorList>
    </citation>
    <scope>NUCLEOTIDE SEQUENCE</scope>
    <source>
        <strain evidence="6">BYM</strain>
        <tissue evidence="6">Leaf</tissue>
    </source>
</reference>
<dbReference type="AlphaFoldDB" id="A0A8K0HRN9"/>
<keyword evidence="1" id="KW-0479">Metal-binding</keyword>
<evidence type="ECO:0000259" key="5">
    <source>
        <dbReference type="PROSITE" id="PS50222"/>
    </source>
</evidence>
<protein>
    <recommendedName>
        <fullName evidence="5">EF-hand domain-containing protein</fullName>
    </recommendedName>
</protein>
<dbReference type="PROSITE" id="PS50222">
    <property type="entry name" value="EF_HAND_2"/>
    <property type="match status" value="3"/>
</dbReference>
<dbReference type="EMBL" id="VOIH02000001">
    <property type="protein sequence ID" value="KAF3457812.1"/>
    <property type="molecule type" value="Genomic_DNA"/>
</dbReference>
<dbReference type="GO" id="GO:0005509">
    <property type="term" value="F:calcium ion binding"/>
    <property type="evidence" value="ECO:0007669"/>
    <property type="project" value="InterPro"/>
</dbReference>
<dbReference type="SUPFAM" id="SSF47473">
    <property type="entry name" value="EF-hand"/>
    <property type="match status" value="1"/>
</dbReference>
<organism evidence="6 7">
    <name type="scientific">Rhamnella rubrinervis</name>
    <dbReference type="NCBI Taxonomy" id="2594499"/>
    <lineage>
        <taxon>Eukaryota</taxon>
        <taxon>Viridiplantae</taxon>
        <taxon>Streptophyta</taxon>
        <taxon>Embryophyta</taxon>
        <taxon>Tracheophyta</taxon>
        <taxon>Spermatophyta</taxon>
        <taxon>Magnoliopsida</taxon>
        <taxon>eudicotyledons</taxon>
        <taxon>Gunneridae</taxon>
        <taxon>Pentapetalae</taxon>
        <taxon>rosids</taxon>
        <taxon>fabids</taxon>
        <taxon>Rosales</taxon>
        <taxon>Rhamnaceae</taxon>
        <taxon>rhamnoid group</taxon>
        <taxon>Rhamneae</taxon>
        <taxon>Rhamnella</taxon>
    </lineage>
</organism>